<keyword evidence="9" id="KW-1185">Reference proteome</keyword>
<dbReference type="InterPro" id="IPR009003">
    <property type="entry name" value="Peptidase_S1_PA"/>
</dbReference>
<dbReference type="InterPro" id="IPR001314">
    <property type="entry name" value="Peptidase_S1A"/>
</dbReference>
<dbReference type="SMART" id="SM00020">
    <property type="entry name" value="Tryp_SPc"/>
    <property type="match status" value="1"/>
</dbReference>
<feature type="signal peptide" evidence="6">
    <location>
        <begin position="1"/>
        <end position="22"/>
    </location>
</feature>
<dbReference type="Pfam" id="PF00089">
    <property type="entry name" value="Trypsin"/>
    <property type="match status" value="1"/>
</dbReference>
<evidence type="ECO:0000313" key="9">
    <source>
        <dbReference type="Proteomes" id="UP001461498"/>
    </source>
</evidence>
<evidence type="ECO:0000256" key="2">
    <source>
        <dbReference type="ARBA" id="ARBA00022670"/>
    </source>
</evidence>
<keyword evidence="5" id="KW-1015">Disulfide bond</keyword>
<dbReference type="PROSITE" id="PS50240">
    <property type="entry name" value="TRYPSIN_DOM"/>
    <property type="match status" value="1"/>
</dbReference>
<dbReference type="PRINTS" id="PR00722">
    <property type="entry name" value="CHYMOTRYPSIN"/>
</dbReference>
<dbReference type="InterPro" id="IPR001254">
    <property type="entry name" value="Trypsin_dom"/>
</dbReference>
<evidence type="ECO:0000256" key="3">
    <source>
        <dbReference type="ARBA" id="ARBA00022801"/>
    </source>
</evidence>
<evidence type="ECO:0000256" key="1">
    <source>
        <dbReference type="ARBA" id="ARBA00007664"/>
    </source>
</evidence>
<dbReference type="InterPro" id="IPR043504">
    <property type="entry name" value="Peptidase_S1_PA_chymotrypsin"/>
</dbReference>
<feature type="chain" id="PRO_5043474984" description="Peptidase S1 domain-containing protein" evidence="6">
    <location>
        <begin position="23"/>
        <end position="282"/>
    </location>
</feature>
<dbReference type="PANTHER" id="PTHR24276:SF98">
    <property type="entry name" value="FI18310P1-RELATED"/>
    <property type="match status" value="1"/>
</dbReference>
<evidence type="ECO:0000256" key="6">
    <source>
        <dbReference type="SAM" id="SignalP"/>
    </source>
</evidence>
<comment type="similarity">
    <text evidence="1">Belongs to the peptidase S1 family.</text>
</comment>
<evidence type="ECO:0000256" key="5">
    <source>
        <dbReference type="ARBA" id="ARBA00023157"/>
    </source>
</evidence>
<evidence type="ECO:0000256" key="4">
    <source>
        <dbReference type="ARBA" id="ARBA00022825"/>
    </source>
</evidence>
<dbReference type="Proteomes" id="UP001461498">
    <property type="component" value="Unassembled WGS sequence"/>
</dbReference>
<keyword evidence="2" id="KW-0645">Protease</keyword>
<dbReference type="EMBL" id="JAPXFL010000001">
    <property type="protein sequence ID" value="KAK9512572.1"/>
    <property type="molecule type" value="Genomic_DNA"/>
</dbReference>
<protein>
    <recommendedName>
        <fullName evidence="7">Peptidase S1 domain-containing protein</fullName>
    </recommendedName>
</protein>
<dbReference type="Gene3D" id="2.40.10.10">
    <property type="entry name" value="Trypsin-like serine proteases"/>
    <property type="match status" value="2"/>
</dbReference>
<reference evidence="8 9" key="1">
    <citation type="submission" date="2022-12" db="EMBL/GenBank/DDBJ databases">
        <title>Chromosome-level genome assembly of true bugs.</title>
        <authorList>
            <person name="Ma L."/>
            <person name="Li H."/>
        </authorList>
    </citation>
    <scope>NUCLEOTIDE SEQUENCE [LARGE SCALE GENOMIC DNA]</scope>
    <source>
        <strain evidence="8">Lab_2022b</strain>
    </source>
</reference>
<dbReference type="SUPFAM" id="SSF50494">
    <property type="entry name" value="Trypsin-like serine proteases"/>
    <property type="match status" value="1"/>
</dbReference>
<comment type="caution">
    <text evidence="8">The sequence shown here is derived from an EMBL/GenBank/DDBJ whole genome shotgun (WGS) entry which is preliminary data.</text>
</comment>
<dbReference type="PANTHER" id="PTHR24276">
    <property type="entry name" value="POLYSERASE-RELATED"/>
    <property type="match status" value="1"/>
</dbReference>
<evidence type="ECO:0000313" key="8">
    <source>
        <dbReference type="EMBL" id="KAK9512572.1"/>
    </source>
</evidence>
<sequence length="282" mass="31461">MIYVNYKFYLLLILSWAIVCKSRKPRLAGGYPARIGDFPYLVASMHPEIRCTATLINPPWIIGAAHCYVIDGQVVNPNDVLLIAGVVDFFDGSSSSRQSRTAKQIFVHPNFEEIKISEADISLVRVDDFEITPSVSPIPISGKPFVVNTDVPCTASGWGDTVFSRSNSKLHTLKVIAVQSKKVCHGLSPNERRKMLCLRWDQGKGLCDGDSGGPLVCNGELVGVAHQVYIEKYKYKGPQDMECGSSSIVHTYMYVCPYLNWIRHYDEEAPPKPDKCFTLNVR</sequence>
<dbReference type="AlphaFoldDB" id="A0AAW1DPL1"/>
<dbReference type="InterPro" id="IPR050430">
    <property type="entry name" value="Peptidase_S1"/>
</dbReference>
<accession>A0AAW1DPL1</accession>
<keyword evidence="6" id="KW-0732">Signal</keyword>
<dbReference type="GO" id="GO:0006508">
    <property type="term" value="P:proteolysis"/>
    <property type="evidence" value="ECO:0007669"/>
    <property type="project" value="UniProtKB-KW"/>
</dbReference>
<gene>
    <name evidence="8" type="ORF">O3M35_000968</name>
</gene>
<organism evidence="8 9">
    <name type="scientific">Rhynocoris fuscipes</name>
    <dbReference type="NCBI Taxonomy" id="488301"/>
    <lineage>
        <taxon>Eukaryota</taxon>
        <taxon>Metazoa</taxon>
        <taxon>Ecdysozoa</taxon>
        <taxon>Arthropoda</taxon>
        <taxon>Hexapoda</taxon>
        <taxon>Insecta</taxon>
        <taxon>Pterygota</taxon>
        <taxon>Neoptera</taxon>
        <taxon>Paraneoptera</taxon>
        <taxon>Hemiptera</taxon>
        <taxon>Heteroptera</taxon>
        <taxon>Panheteroptera</taxon>
        <taxon>Cimicomorpha</taxon>
        <taxon>Reduviidae</taxon>
        <taxon>Harpactorinae</taxon>
        <taxon>Harpactorini</taxon>
        <taxon>Rhynocoris</taxon>
    </lineage>
</organism>
<proteinExistence type="inferred from homology"/>
<name>A0AAW1DPL1_9HEMI</name>
<keyword evidence="4" id="KW-0720">Serine protease</keyword>
<keyword evidence="3" id="KW-0378">Hydrolase</keyword>
<feature type="domain" description="Peptidase S1" evidence="7">
    <location>
        <begin position="27"/>
        <end position="267"/>
    </location>
</feature>
<dbReference type="GO" id="GO:0004252">
    <property type="term" value="F:serine-type endopeptidase activity"/>
    <property type="evidence" value="ECO:0007669"/>
    <property type="project" value="InterPro"/>
</dbReference>
<evidence type="ECO:0000259" key="7">
    <source>
        <dbReference type="PROSITE" id="PS50240"/>
    </source>
</evidence>